<feature type="transmembrane region" description="Helical" evidence="1">
    <location>
        <begin position="69"/>
        <end position="94"/>
    </location>
</feature>
<proteinExistence type="predicted"/>
<evidence type="ECO:0000256" key="1">
    <source>
        <dbReference type="SAM" id="Phobius"/>
    </source>
</evidence>
<evidence type="ECO:0000313" key="3">
    <source>
        <dbReference type="EMBL" id="QRQ82286.1"/>
    </source>
</evidence>
<dbReference type="AlphaFoldDB" id="A0A892ZKS1"/>
<keyword evidence="3" id="KW-0482">Metalloprotease</keyword>
<dbReference type="RefSeq" id="WP_230339568.1">
    <property type="nucleotide sequence ID" value="NZ_CP069798.1"/>
</dbReference>
<feature type="transmembrane region" description="Helical" evidence="1">
    <location>
        <begin position="129"/>
        <end position="149"/>
    </location>
</feature>
<name>A0A892ZKS1_9NEIS</name>
<dbReference type="GO" id="GO:0008237">
    <property type="term" value="F:metallopeptidase activity"/>
    <property type="evidence" value="ECO:0007669"/>
    <property type="project" value="UniProtKB-KW"/>
</dbReference>
<accession>A0A892ZKS1</accession>
<keyword evidence="3" id="KW-0378">Hydrolase</keyword>
<feature type="transmembrane region" description="Helical" evidence="1">
    <location>
        <begin position="169"/>
        <end position="187"/>
    </location>
</feature>
<dbReference type="Pfam" id="PF02517">
    <property type="entry name" value="Rce1-like"/>
    <property type="match status" value="1"/>
</dbReference>
<protein>
    <submittedName>
        <fullName evidence="3">CPBP family intramembrane metalloprotease</fullName>
    </submittedName>
</protein>
<dbReference type="Proteomes" id="UP000653156">
    <property type="component" value="Chromosome"/>
</dbReference>
<dbReference type="InterPro" id="IPR003675">
    <property type="entry name" value="Rce1/LyrA-like_dom"/>
</dbReference>
<dbReference type="GO" id="GO:0004175">
    <property type="term" value="F:endopeptidase activity"/>
    <property type="evidence" value="ECO:0007669"/>
    <property type="project" value="UniProtKB-ARBA"/>
</dbReference>
<keyword evidence="4" id="KW-1185">Reference proteome</keyword>
<keyword evidence="3" id="KW-0645">Protease</keyword>
<dbReference type="GO" id="GO:0080120">
    <property type="term" value="P:CAAX-box protein maturation"/>
    <property type="evidence" value="ECO:0007669"/>
    <property type="project" value="UniProtKB-ARBA"/>
</dbReference>
<evidence type="ECO:0000259" key="2">
    <source>
        <dbReference type="Pfam" id="PF02517"/>
    </source>
</evidence>
<dbReference type="KEGG" id="ptes:JQU52_02400"/>
<feature type="transmembrane region" description="Helical" evidence="1">
    <location>
        <begin position="249"/>
        <end position="268"/>
    </location>
</feature>
<evidence type="ECO:0000313" key="4">
    <source>
        <dbReference type="Proteomes" id="UP000653156"/>
    </source>
</evidence>
<keyword evidence="1" id="KW-1133">Transmembrane helix</keyword>
<sequence>MNIHRWFILPRSQLRWWIAPLAALMFILILGGLTTLGLKSTWGEIAKLLLFVVLATGLPWLLLRPRSLAHLGLAILPGTVWRTVAITVFGVLLLKAWSAYFVSSGDDAAQSLEQVLRSFGFGQNSGHDVALVLLIVVFAPLGEEALFRVLLFRSLYDGLRRYAWAQSPWAAALCLLVALLLSAFLFADSHGGGGQDAQFGALFVMGLIFALLYLWAGNLWAPVMAHSIHNAWALAAETGLLLQLKLSPAALVLVYVGPLLALLLLWLWRRSLGRCL</sequence>
<dbReference type="EMBL" id="CP069798">
    <property type="protein sequence ID" value="QRQ82286.1"/>
    <property type="molecule type" value="Genomic_DNA"/>
</dbReference>
<feature type="transmembrane region" description="Helical" evidence="1">
    <location>
        <begin position="16"/>
        <end position="38"/>
    </location>
</feature>
<organism evidence="3 4">
    <name type="scientific">Paralysiella testudinis</name>
    <dbReference type="NCBI Taxonomy" id="2809020"/>
    <lineage>
        <taxon>Bacteria</taxon>
        <taxon>Pseudomonadati</taxon>
        <taxon>Pseudomonadota</taxon>
        <taxon>Betaproteobacteria</taxon>
        <taxon>Neisseriales</taxon>
        <taxon>Neisseriaceae</taxon>
        <taxon>Paralysiella</taxon>
    </lineage>
</organism>
<keyword evidence="1" id="KW-0812">Transmembrane</keyword>
<gene>
    <name evidence="3" type="ORF">JQU52_02400</name>
</gene>
<feature type="transmembrane region" description="Helical" evidence="1">
    <location>
        <begin position="199"/>
        <end position="216"/>
    </location>
</feature>
<feature type="transmembrane region" description="Helical" evidence="1">
    <location>
        <begin position="45"/>
        <end position="63"/>
    </location>
</feature>
<feature type="domain" description="CAAX prenyl protease 2/Lysostaphin resistance protein A-like" evidence="2">
    <location>
        <begin position="129"/>
        <end position="231"/>
    </location>
</feature>
<keyword evidence="1" id="KW-0472">Membrane</keyword>
<reference evidence="3" key="1">
    <citation type="submission" date="2021-02" db="EMBL/GenBank/DDBJ databases">
        <title>Neisseriaceae sp. 26B isolated from the cloaca of a Common Toad-headed Turtle (Mesoclemmys nasuta).</title>
        <authorList>
            <person name="Spergser J."/>
            <person name="Busse H.-J."/>
        </authorList>
    </citation>
    <scope>NUCLEOTIDE SEQUENCE</scope>
    <source>
        <strain evidence="3">26B</strain>
    </source>
</reference>